<sequence length="435" mass="45704">MAAARQPQQSKTVPMDTLQNAFNEVVVQTGKVFKSAGKDGKANVALANMVVNSRIPASIESFNFALDDLEGEILKAKTVIQRDLNLLKANRRPPQPEQRAGPPAPPAPMSIDLGSPSMGRVVTPVPIPIPGQTSSPVVSFQPFQGPNPNSGRPVKQDHKPVAPFPNMGGFDLTVSPEVKAVPVPSPKPAHKVKEPKNSPRPSMAAKPASVPPRKETKILPPQPPRPASATPQTSPTMVKKAAAAQSSAIAQSNHAPRPPLKQTPVPVPVIPPHPASVSAPAPAPPPPAPMPPTTGAENIFTDMAFSLAPPETPGGTNNQTQPQEIDLVALGAGSTDLSNFTIDSSFGTGPDAMANLGYRAPQHGGGNDANNVSGVDEKIDNLFDLGSAGIDNIEMNYDLGDNGGDNSSFNDMFFNMNDDNMATDEFEQDHAYFGK</sequence>
<comment type="caution">
    <text evidence="2">The sequence shown here is derived from an EMBL/GenBank/DDBJ whole genome shotgun (WGS) entry which is preliminary data.</text>
</comment>
<feature type="compositionally biased region" description="Pro residues" evidence="1">
    <location>
        <begin position="281"/>
        <end position="290"/>
    </location>
</feature>
<dbReference type="AlphaFoldDB" id="A0AAE0HVP9"/>
<name>A0AAE0HVP9_9PEZI</name>
<gene>
    <name evidence="2" type="ORF">B0H66DRAFT_361194</name>
</gene>
<reference evidence="2" key="2">
    <citation type="submission" date="2023-06" db="EMBL/GenBank/DDBJ databases">
        <authorList>
            <consortium name="Lawrence Berkeley National Laboratory"/>
            <person name="Haridas S."/>
            <person name="Hensen N."/>
            <person name="Bonometti L."/>
            <person name="Westerberg I."/>
            <person name="Brannstrom I.O."/>
            <person name="Guillou S."/>
            <person name="Cros-Aarteil S."/>
            <person name="Calhoun S."/>
            <person name="Kuo A."/>
            <person name="Mondo S."/>
            <person name="Pangilinan J."/>
            <person name="Riley R."/>
            <person name="Labutti K."/>
            <person name="Andreopoulos B."/>
            <person name="Lipzen A."/>
            <person name="Chen C."/>
            <person name="Yanf M."/>
            <person name="Daum C."/>
            <person name="Ng V."/>
            <person name="Clum A."/>
            <person name="Steindorff A."/>
            <person name="Ohm R."/>
            <person name="Martin F."/>
            <person name="Silar P."/>
            <person name="Natvig D."/>
            <person name="Lalanne C."/>
            <person name="Gautier V."/>
            <person name="Ament-Velasquez S.L."/>
            <person name="Kruys A."/>
            <person name="Hutchinson M.I."/>
            <person name="Powell A.J."/>
            <person name="Barry K."/>
            <person name="Miller A.N."/>
            <person name="Grigoriev I.V."/>
            <person name="Debuchy R."/>
            <person name="Gladieux P."/>
            <person name="Thoren M.H."/>
            <person name="Johannesson H."/>
        </authorList>
    </citation>
    <scope>NUCLEOTIDE SEQUENCE</scope>
    <source>
        <strain evidence="2">CBS 118394</strain>
    </source>
</reference>
<evidence type="ECO:0000313" key="2">
    <source>
        <dbReference type="EMBL" id="KAK3313785.1"/>
    </source>
</evidence>
<feature type="compositionally biased region" description="Pro residues" evidence="1">
    <location>
        <begin position="256"/>
        <end position="274"/>
    </location>
</feature>
<reference evidence="2" key="1">
    <citation type="journal article" date="2023" name="Mol. Phylogenet. Evol.">
        <title>Genome-scale phylogeny and comparative genomics of the fungal order Sordariales.</title>
        <authorList>
            <person name="Hensen N."/>
            <person name="Bonometti L."/>
            <person name="Westerberg I."/>
            <person name="Brannstrom I.O."/>
            <person name="Guillou S."/>
            <person name="Cros-Aarteil S."/>
            <person name="Calhoun S."/>
            <person name="Haridas S."/>
            <person name="Kuo A."/>
            <person name="Mondo S."/>
            <person name="Pangilinan J."/>
            <person name="Riley R."/>
            <person name="LaButti K."/>
            <person name="Andreopoulos B."/>
            <person name="Lipzen A."/>
            <person name="Chen C."/>
            <person name="Yan M."/>
            <person name="Daum C."/>
            <person name="Ng V."/>
            <person name="Clum A."/>
            <person name="Steindorff A."/>
            <person name="Ohm R.A."/>
            <person name="Martin F."/>
            <person name="Silar P."/>
            <person name="Natvig D.O."/>
            <person name="Lalanne C."/>
            <person name="Gautier V."/>
            <person name="Ament-Velasquez S.L."/>
            <person name="Kruys A."/>
            <person name="Hutchinson M.I."/>
            <person name="Powell A.J."/>
            <person name="Barry K."/>
            <person name="Miller A.N."/>
            <person name="Grigoriev I.V."/>
            <person name="Debuchy R."/>
            <person name="Gladieux P."/>
            <person name="Hiltunen Thoren M."/>
            <person name="Johannesson H."/>
        </authorList>
    </citation>
    <scope>NUCLEOTIDE SEQUENCE</scope>
    <source>
        <strain evidence="2">CBS 118394</strain>
    </source>
</reference>
<keyword evidence="3" id="KW-1185">Reference proteome</keyword>
<evidence type="ECO:0000313" key="3">
    <source>
        <dbReference type="Proteomes" id="UP001283341"/>
    </source>
</evidence>
<dbReference type="Proteomes" id="UP001283341">
    <property type="component" value="Unassembled WGS sequence"/>
</dbReference>
<accession>A0AAE0HVP9</accession>
<feature type="compositionally biased region" description="Polar residues" evidence="1">
    <location>
        <begin position="132"/>
        <end position="150"/>
    </location>
</feature>
<feature type="region of interest" description="Disordered" evidence="1">
    <location>
        <begin position="132"/>
        <end position="290"/>
    </location>
</feature>
<organism evidence="2 3">
    <name type="scientific">Apodospora peruviana</name>
    <dbReference type="NCBI Taxonomy" id="516989"/>
    <lineage>
        <taxon>Eukaryota</taxon>
        <taxon>Fungi</taxon>
        <taxon>Dikarya</taxon>
        <taxon>Ascomycota</taxon>
        <taxon>Pezizomycotina</taxon>
        <taxon>Sordariomycetes</taxon>
        <taxon>Sordariomycetidae</taxon>
        <taxon>Sordariales</taxon>
        <taxon>Lasiosphaeriaceae</taxon>
        <taxon>Apodospora</taxon>
    </lineage>
</organism>
<feature type="region of interest" description="Disordered" evidence="1">
    <location>
        <begin position="87"/>
        <end position="110"/>
    </location>
</feature>
<protein>
    <submittedName>
        <fullName evidence="2">Uncharacterized protein</fullName>
    </submittedName>
</protein>
<proteinExistence type="predicted"/>
<dbReference type="EMBL" id="JAUEDM010000007">
    <property type="protein sequence ID" value="KAK3313785.1"/>
    <property type="molecule type" value="Genomic_DNA"/>
</dbReference>
<feature type="compositionally biased region" description="Low complexity" evidence="1">
    <location>
        <begin position="227"/>
        <end position="252"/>
    </location>
</feature>
<evidence type="ECO:0000256" key="1">
    <source>
        <dbReference type="SAM" id="MobiDB-lite"/>
    </source>
</evidence>